<keyword evidence="4 6" id="KW-0456">Lyase</keyword>
<keyword evidence="1 6" id="KW-0479">Metal-binding</keyword>
<comment type="caution">
    <text evidence="7">The sequence shown here is derived from an EMBL/GenBank/DDBJ whole genome shotgun (WGS) entry which is preliminary data.</text>
</comment>
<comment type="cofactor">
    <cofactor evidence="6">
        <name>Mn(2+)</name>
        <dbReference type="ChEBI" id="CHEBI:29035"/>
    </cofactor>
    <text evidence="6">Binds 1 Mn(2+) ion per subunit.</text>
</comment>
<gene>
    <name evidence="6" type="primary">psuG</name>
    <name evidence="7" type="ORF">HDA43_005939</name>
</gene>
<comment type="subunit">
    <text evidence="6">Homotrimer.</text>
</comment>
<evidence type="ECO:0000256" key="1">
    <source>
        <dbReference type="ARBA" id="ARBA00022723"/>
    </source>
</evidence>
<dbReference type="GO" id="GO:0005737">
    <property type="term" value="C:cytoplasm"/>
    <property type="evidence" value="ECO:0007669"/>
    <property type="project" value="TreeGrafter"/>
</dbReference>
<dbReference type="RefSeq" id="WP_179827378.1">
    <property type="nucleotide sequence ID" value="NZ_JACCCO010000003.1"/>
</dbReference>
<comment type="similarity">
    <text evidence="6">Belongs to the pseudouridine-5'-phosphate glycosidase family.</text>
</comment>
<comment type="catalytic activity">
    <reaction evidence="6">
        <text>D-ribose 5-phosphate + uracil = psi-UMP + H2O</text>
        <dbReference type="Rhea" id="RHEA:18337"/>
        <dbReference type="ChEBI" id="CHEBI:15377"/>
        <dbReference type="ChEBI" id="CHEBI:17568"/>
        <dbReference type="ChEBI" id="CHEBI:58380"/>
        <dbReference type="ChEBI" id="CHEBI:78346"/>
        <dbReference type="EC" id="4.2.1.70"/>
    </reaction>
</comment>
<evidence type="ECO:0000256" key="3">
    <source>
        <dbReference type="ARBA" id="ARBA00023211"/>
    </source>
</evidence>
<dbReference type="GO" id="GO:0016798">
    <property type="term" value="F:hydrolase activity, acting on glycosyl bonds"/>
    <property type="evidence" value="ECO:0007669"/>
    <property type="project" value="UniProtKB-KW"/>
</dbReference>
<dbReference type="InterPro" id="IPR007342">
    <property type="entry name" value="PsuG"/>
</dbReference>
<dbReference type="GO" id="GO:0004730">
    <property type="term" value="F:pseudouridylate synthase activity"/>
    <property type="evidence" value="ECO:0007669"/>
    <property type="project" value="UniProtKB-UniRule"/>
</dbReference>
<comment type="function">
    <text evidence="6">Catalyzes the reversible cleavage of pseudouridine 5'-phosphate (PsiMP) to ribose 5-phosphate and uracil. Functions biologically in the cleavage direction, as part of a pseudouridine degradation pathway.</text>
</comment>
<name>A0A852V1S2_9ACTN</name>
<dbReference type="EC" id="4.2.1.70" evidence="6"/>
<dbReference type="AlphaFoldDB" id="A0A852V1S2"/>
<sequence length="312" mass="32680">MRTTHQPIESVLRPSGEVAEALDRGAPVVALESTIISHGLPQPRNLEVAAELERIVRDAGAVPATIAVLDGVARIGLDEGELERIATEPGLRKLGFRDLPAAAALRASGATTVSATSFLAARAGIRVFATGGLGGVHRGWVETQDESADIDMLSRTRITVVCAGVKSILDVPATLQRLETRGVTVAGFGTDEFPGFYLHTSGERVDWRIETPEEAAGAMRAQDALGGPETALIVANPVPRDRQLDPALHDRVLAEALEAAERQGVSGQAITPFLLAYLVKGTDGASLEANLAAVRGNARVAGLIAAAWSRGN</sequence>
<feature type="active site" description="Nucleophile" evidence="6">
    <location>
        <position position="166"/>
    </location>
</feature>
<organism evidence="7 8">
    <name type="scientific">Streptosporangium sandarakinum</name>
    <dbReference type="NCBI Taxonomy" id="1260955"/>
    <lineage>
        <taxon>Bacteria</taxon>
        <taxon>Bacillati</taxon>
        <taxon>Actinomycetota</taxon>
        <taxon>Actinomycetes</taxon>
        <taxon>Streptosporangiales</taxon>
        <taxon>Streptosporangiaceae</taxon>
        <taxon>Streptosporangium</taxon>
    </lineage>
</organism>
<feature type="active site" description="Proton donor" evidence="6">
    <location>
        <position position="32"/>
    </location>
</feature>
<dbReference type="GO" id="GO:0046113">
    <property type="term" value="P:nucleobase catabolic process"/>
    <property type="evidence" value="ECO:0007669"/>
    <property type="project" value="UniProtKB-UniRule"/>
</dbReference>
<evidence type="ECO:0000256" key="6">
    <source>
        <dbReference type="HAMAP-Rule" id="MF_01876"/>
    </source>
</evidence>
<feature type="binding site" evidence="6">
    <location>
        <begin position="147"/>
        <end position="149"/>
    </location>
    <ligand>
        <name>substrate</name>
    </ligand>
</feature>
<dbReference type="SUPFAM" id="SSF110581">
    <property type="entry name" value="Indigoidine synthase A-like"/>
    <property type="match status" value="1"/>
</dbReference>
<protein>
    <recommendedName>
        <fullName evidence="6">Pseudouridine-5'-phosphate glycosidase</fullName>
        <shortName evidence="6">PsiMP glycosidase</shortName>
        <ecNumber evidence="6">4.2.1.70</ecNumber>
    </recommendedName>
</protein>
<feature type="binding site" evidence="6">
    <location>
        <position position="113"/>
    </location>
    <ligand>
        <name>substrate</name>
    </ligand>
</feature>
<evidence type="ECO:0000256" key="2">
    <source>
        <dbReference type="ARBA" id="ARBA00022801"/>
    </source>
</evidence>
<keyword evidence="8" id="KW-1185">Reference proteome</keyword>
<dbReference type="EMBL" id="JACCCO010000003">
    <property type="protein sequence ID" value="NYF43712.1"/>
    <property type="molecule type" value="Genomic_DNA"/>
</dbReference>
<keyword evidence="5 6" id="KW-0326">Glycosidase</keyword>
<dbReference type="Gene3D" id="3.40.1790.10">
    <property type="entry name" value="Indigoidine synthase domain"/>
    <property type="match status" value="1"/>
</dbReference>
<evidence type="ECO:0000313" key="8">
    <source>
        <dbReference type="Proteomes" id="UP000576393"/>
    </source>
</evidence>
<dbReference type="Pfam" id="PF04227">
    <property type="entry name" value="Indigoidine_A"/>
    <property type="match status" value="1"/>
</dbReference>
<dbReference type="InterPro" id="IPR022830">
    <property type="entry name" value="Indigdn_synthA-like"/>
</dbReference>
<dbReference type="GO" id="GO:0046872">
    <property type="term" value="F:metal ion binding"/>
    <property type="evidence" value="ECO:0007669"/>
    <property type="project" value="UniProtKB-KW"/>
</dbReference>
<keyword evidence="3 6" id="KW-0464">Manganese</keyword>
<dbReference type="HAMAP" id="MF_01876">
    <property type="entry name" value="PsiMP_glycosidase"/>
    <property type="match status" value="1"/>
</dbReference>
<reference evidence="7 8" key="1">
    <citation type="submission" date="2020-07" db="EMBL/GenBank/DDBJ databases">
        <title>Sequencing the genomes of 1000 actinobacteria strains.</title>
        <authorList>
            <person name="Klenk H.-P."/>
        </authorList>
    </citation>
    <scope>NUCLEOTIDE SEQUENCE [LARGE SCALE GENOMIC DNA]</scope>
    <source>
        <strain evidence="7 8">DSM 45763</strain>
    </source>
</reference>
<dbReference type="PANTHER" id="PTHR42909">
    <property type="entry name" value="ZGC:136858"/>
    <property type="match status" value="1"/>
</dbReference>
<dbReference type="PANTHER" id="PTHR42909:SF1">
    <property type="entry name" value="CARBOHYDRATE KINASE PFKB DOMAIN-CONTAINING PROTEIN"/>
    <property type="match status" value="1"/>
</dbReference>
<evidence type="ECO:0000256" key="5">
    <source>
        <dbReference type="ARBA" id="ARBA00023295"/>
    </source>
</evidence>
<feature type="binding site" evidence="6">
    <location>
        <position position="145"/>
    </location>
    <ligand>
        <name>Mn(2+)</name>
        <dbReference type="ChEBI" id="CHEBI:29035"/>
    </ligand>
</feature>
<dbReference type="Proteomes" id="UP000576393">
    <property type="component" value="Unassembled WGS sequence"/>
</dbReference>
<evidence type="ECO:0000256" key="4">
    <source>
        <dbReference type="ARBA" id="ARBA00023239"/>
    </source>
</evidence>
<proteinExistence type="inferred from homology"/>
<feature type="binding site" evidence="6">
    <location>
        <position position="93"/>
    </location>
    <ligand>
        <name>substrate</name>
    </ligand>
</feature>
<evidence type="ECO:0000313" key="7">
    <source>
        <dbReference type="EMBL" id="NYF43712.1"/>
    </source>
</evidence>
<keyword evidence="2 6" id="KW-0378">Hydrolase</keyword>
<accession>A0A852V1S2</accession>